<dbReference type="AlphaFoldDB" id="A0A4R6ZPW2"/>
<keyword evidence="1" id="KW-0812">Transmembrane</keyword>
<reference evidence="2 3" key="1">
    <citation type="submission" date="2019-03" db="EMBL/GenBank/DDBJ databases">
        <title>Genomic Encyclopedia of Type Strains, Phase III (KMG-III): the genomes of soil and plant-associated and newly described type strains.</title>
        <authorList>
            <person name="Whitman W."/>
        </authorList>
    </citation>
    <scope>NUCLEOTIDE SEQUENCE [LARGE SCALE GENOMIC DNA]</scope>
    <source>
        <strain evidence="2 3">CECT 7972</strain>
    </source>
</reference>
<dbReference type="EMBL" id="SNZK01000002">
    <property type="protein sequence ID" value="TDR54610.1"/>
    <property type="molecule type" value="Genomic_DNA"/>
</dbReference>
<evidence type="ECO:0000256" key="1">
    <source>
        <dbReference type="SAM" id="Phobius"/>
    </source>
</evidence>
<keyword evidence="1" id="KW-1133">Transmembrane helix</keyword>
<keyword evidence="1" id="KW-0472">Membrane</keyword>
<accession>A0A4R6ZPW2</accession>
<evidence type="ECO:0000313" key="3">
    <source>
        <dbReference type="Proteomes" id="UP000295558"/>
    </source>
</evidence>
<gene>
    <name evidence="2" type="ORF">DFP96_102198</name>
</gene>
<proteinExistence type="predicted"/>
<dbReference type="RefSeq" id="WP_036073528.1">
    <property type="nucleotide sequence ID" value="NZ_SNZK01000002.1"/>
</dbReference>
<keyword evidence="3" id="KW-1185">Reference proteome</keyword>
<feature type="transmembrane region" description="Helical" evidence="1">
    <location>
        <begin position="22"/>
        <end position="42"/>
    </location>
</feature>
<comment type="caution">
    <text evidence="2">The sequence shown here is derived from an EMBL/GenBank/DDBJ whole genome shotgun (WGS) entry which is preliminary data.</text>
</comment>
<dbReference type="Proteomes" id="UP000295558">
    <property type="component" value="Unassembled WGS sequence"/>
</dbReference>
<protein>
    <submittedName>
        <fullName evidence="2">Uncharacterized protein</fullName>
    </submittedName>
</protein>
<dbReference type="STRING" id="1265846.PROCOU_15674"/>
<name>A0A4R6ZPW2_9LIST</name>
<sequence>MSTENEDRYSNLMRLVYIGVKSAQWIIPIALTVGIFCITYSFTLKNSNLVLDEELTDFQMDK</sequence>
<organism evidence="2 3">
    <name type="scientific">Listeria rocourtiae</name>
    <dbReference type="NCBI Taxonomy" id="647910"/>
    <lineage>
        <taxon>Bacteria</taxon>
        <taxon>Bacillati</taxon>
        <taxon>Bacillota</taxon>
        <taxon>Bacilli</taxon>
        <taxon>Bacillales</taxon>
        <taxon>Listeriaceae</taxon>
        <taxon>Listeria</taxon>
    </lineage>
</organism>
<evidence type="ECO:0000313" key="2">
    <source>
        <dbReference type="EMBL" id="TDR54610.1"/>
    </source>
</evidence>